<reference evidence="5" key="1">
    <citation type="submission" date="2020-11" db="EMBL/GenBank/DDBJ databases">
        <authorList>
            <consortium name="DOE Joint Genome Institute"/>
            <person name="Ahrendt S."/>
            <person name="Riley R."/>
            <person name="Andreopoulos W."/>
            <person name="Labutti K."/>
            <person name="Pangilinan J."/>
            <person name="Ruiz-Duenas F.J."/>
            <person name="Barrasa J.M."/>
            <person name="Sanchez-Garcia M."/>
            <person name="Camarero S."/>
            <person name="Miyauchi S."/>
            <person name="Serrano A."/>
            <person name="Linde D."/>
            <person name="Babiker R."/>
            <person name="Drula E."/>
            <person name="Ayuso-Fernandez I."/>
            <person name="Pacheco R."/>
            <person name="Padilla G."/>
            <person name="Ferreira P."/>
            <person name="Barriuso J."/>
            <person name="Kellner H."/>
            <person name="Castanera R."/>
            <person name="Alfaro M."/>
            <person name="Ramirez L."/>
            <person name="Pisabarro A.G."/>
            <person name="Kuo A."/>
            <person name="Tritt A."/>
            <person name="Lipzen A."/>
            <person name="He G."/>
            <person name="Yan M."/>
            <person name="Ng V."/>
            <person name="Cullen D."/>
            <person name="Martin F."/>
            <person name="Rosso M.-N."/>
            <person name="Henrissat B."/>
            <person name="Hibbett D."/>
            <person name="Martinez A.T."/>
            <person name="Grigoriev I.V."/>
        </authorList>
    </citation>
    <scope>NUCLEOTIDE SEQUENCE</scope>
    <source>
        <strain evidence="5">CIRM-BRFM 674</strain>
    </source>
</reference>
<proteinExistence type="predicted"/>
<evidence type="ECO:0000256" key="3">
    <source>
        <dbReference type="SAM" id="MobiDB-lite"/>
    </source>
</evidence>
<evidence type="ECO:0000313" key="5">
    <source>
        <dbReference type="EMBL" id="KAF9485872.1"/>
    </source>
</evidence>
<evidence type="ECO:0000256" key="1">
    <source>
        <dbReference type="ARBA" id="ARBA00004123"/>
    </source>
</evidence>
<gene>
    <name evidence="5" type="ORF">BDN70DRAFT_870785</name>
</gene>
<dbReference type="InterPro" id="IPR009072">
    <property type="entry name" value="Histone-fold"/>
</dbReference>
<dbReference type="Pfam" id="PF00808">
    <property type="entry name" value="CBFD_NFYB_HMF"/>
    <property type="match status" value="1"/>
</dbReference>
<dbReference type="CDD" id="cd23645">
    <property type="entry name" value="HFD_Dpb3-like"/>
    <property type="match status" value="1"/>
</dbReference>
<dbReference type="GO" id="GO:0008623">
    <property type="term" value="C:CHRAC"/>
    <property type="evidence" value="ECO:0007669"/>
    <property type="project" value="TreeGrafter"/>
</dbReference>
<name>A0A9P6D032_9AGAR</name>
<feature type="region of interest" description="Disordered" evidence="3">
    <location>
        <begin position="1"/>
        <end position="77"/>
    </location>
</feature>
<evidence type="ECO:0000256" key="2">
    <source>
        <dbReference type="ARBA" id="ARBA00023242"/>
    </source>
</evidence>
<dbReference type="InterPro" id="IPR050568">
    <property type="entry name" value="Transcr_DNA_Rep_Reg"/>
</dbReference>
<dbReference type="EMBL" id="MU155133">
    <property type="protein sequence ID" value="KAF9485872.1"/>
    <property type="molecule type" value="Genomic_DNA"/>
</dbReference>
<dbReference type="InterPro" id="IPR003958">
    <property type="entry name" value="CBFA_NFYB_domain"/>
</dbReference>
<dbReference type="AlphaFoldDB" id="A0A9P6D032"/>
<organism evidence="5 6">
    <name type="scientific">Pholiota conissans</name>
    <dbReference type="NCBI Taxonomy" id="109636"/>
    <lineage>
        <taxon>Eukaryota</taxon>
        <taxon>Fungi</taxon>
        <taxon>Dikarya</taxon>
        <taxon>Basidiomycota</taxon>
        <taxon>Agaricomycotina</taxon>
        <taxon>Agaricomycetes</taxon>
        <taxon>Agaricomycetidae</taxon>
        <taxon>Agaricales</taxon>
        <taxon>Agaricineae</taxon>
        <taxon>Strophariaceae</taxon>
        <taxon>Pholiota</taxon>
    </lineage>
</organism>
<evidence type="ECO:0000259" key="4">
    <source>
        <dbReference type="Pfam" id="PF00808"/>
    </source>
</evidence>
<feature type="domain" description="Transcription factor CBF/NF-Y/archaeal histone" evidence="4">
    <location>
        <begin position="79"/>
        <end position="139"/>
    </location>
</feature>
<dbReference type="Proteomes" id="UP000807469">
    <property type="component" value="Unassembled WGS sequence"/>
</dbReference>
<dbReference type="PANTHER" id="PTHR10252">
    <property type="entry name" value="HISTONE-LIKE TRANSCRIPTION FACTOR CCAAT-RELATED"/>
    <property type="match status" value="1"/>
</dbReference>
<keyword evidence="6" id="KW-1185">Reference proteome</keyword>
<sequence length="182" mass="20613">MATPRSDDETQIETQEYESLRQQKTLSFAGEEVARSESVEASENPHTTEPVAPDVEVTAQPKKRRKEKDETEREPGSTLFPLSRVQKIIKADWAMPIVAKEATFLISIATEEFIKRLVEACYVASQKEKRATIQHKDLVAVTRKADEFLFLEGKLPSLPMFLKIHAIIRRRCAVANRRGSSS</sequence>
<comment type="caution">
    <text evidence="5">The sequence shown here is derived from an EMBL/GenBank/DDBJ whole genome shotgun (WGS) entry which is preliminary data.</text>
</comment>
<dbReference type="PANTHER" id="PTHR10252:SF54">
    <property type="entry name" value="CHROMATIN ACCESSIBILITY COMPLEX PROTEIN 1"/>
    <property type="match status" value="1"/>
</dbReference>
<evidence type="ECO:0000313" key="6">
    <source>
        <dbReference type="Proteomes" id="UP000807469"/>
    </source>
</evidence>
<accession>A0A9P6D032</accession>
<protein>
    <recommendedName>
        <fullName evidence="4">Transcription factor CBF/NF-Y/archaeal histone domain-containing protein</fullName>
    </recommendedName>
</protein>
<dbReference type="OrthoDB" id="636685at2759"/>
<dbReference type="GO" id="GO:0046982">
    <property type="term" value="F:protein heterodimerization activity"/>
    <property type="evidence" value="ECO:0007669"/>
    <property type="project" value="InterPro"/>
</dbReference>
<dbReference type="Gene3D" id="1.10.20.10">
    <property type="entry name" value="Histone, subunit A"/>
    <property type="match status" value="1"/>
</dbReference>
<dbReference type="SUPFAM" id="SSF47113">
    <property type="entry name" value="Histone-fold"/>
    <property type="match status" value="1"/>
</dbReference>
<keyword evidence="2" id="KW-0539">Nucleus</keyword>
<dbReference type="GO" id="GO:0006261">
    <property type="term" value="P:DNA-templated DNA replication"/>
    <property type="evidence" value="ECO:0007669"/>
    <property type="project" value="TreeGrafter"/>
</dbReference>
<comment type="subcellular location">
    <subcellularLocation>
        <location evidence="1">Nucleus</location>
    </subcellularLocation>
</comment>